<feature type="signal peptide" evidence="1">
    <location>
        <begin position="1"/>
        <end position="17"/>
    </location>
</feature>
<dbReference type="AlphaFoldDB" id="A0A0D2F484"/>
<keyword evidence="1" id="KW-0732">Signal</keyword>
<sequence length="258" mass="28131">MRSVLALISALGALALAIWLNQEVVSPPARQIIPGSTPLKTSTWKAQLSLLDEPSSDRWVYLSGNTTCLNVTECQLFDAAVIKVHQDGQTLSNKLSFVDCDADPVLCHSWLLEPPALMHIAPNKDSETKDTGRSHVVMRPIQLPILNFSQILPEQSGDAIPEEEISHIMSDEFRVESVGVWDGFLNPFTGALGKHGGGNVWGKLKYRLGWLPISQQTLVIGFFLIVRLGIRMLGPSRTEQTAADMVVAPGSLNDGPAE</sequence>
<gene>
    <name evidence="2" type="ORF">PV05_01886</name>
</gene>
<name>A0A0D2F484_9EURO</name>
<dbReference type="Proteomes" id="UP000054342">
    <property type="component" value="Unassembled WGS sequence"/>
</dbReference>
<proteinExistence type="predicted"/>
<dbReference type="EMBL" id="KN847317">
    <property type="protein sequence ID" value="KIW61805.1"/>
    <property type="molecule type" value="Genomic_DNA"/>
</dbReference>
<dbReference type="HOGENOM" id="CLU_1066167_0_0_1"/>
<evidence type="ECO:0000313" key="2">
    <source>
        <dbReference type="EMBL" id="KIW61805.1"/>
    </source>
</evidence>
<feature type="chain" id="PRO_5002241841" evidence="1">
    <location>
        <begin position="18"/>
        <end position="258"/>
    </location>
</feature>
<organism evidence="2 3">
    <name type="scientific">Exophiala xenobiotica</name>
    <dbReference type="NCBI Taxonomy" id="348802"/>
    <lineage>
        <taxon>Eukaryota</taxon>
        <taxon>Fungi</taxon>
        <taxon>Dikarya</taxon>
        <taxon>Ascomycota</taxon>
        <taxon>Pezizomycotina</taxon>
        <taxon>Eurotiomycetes</taxon>
        <taxon>Chaetothyriomycetidae</taxon>
        <taxon>Chaetothyriales</taxon>
        <taxon>Herpotrichiellaceae</taxon>
        <taxon>Exophiala</taxon>
    </lineage>
</organism>
<dbReference type="STRING" id="348802.A0A0D2F484"/>
<keyword evidence="3" id="KW-1185">Reference proteome</keyword>
<protein>
    <submittedName>
        <fullName evidence="2">Uncharacterized protein</fullName>
    </submittedName>
</protein>
<dbReference type="OrthoDB" id="1733656at2759"/>
<evidence type="ECO:0000256" key="1">
    <source>
        <dbReference type="SAM" id="SignalP"/>
    </source>
</evidence>
<dbReference type="GeneID" id="25323794"/>
<reference evidence="2 3" key="1">
    <citation type="submission" date="2015-01" db="EMBL/GenBank/DDBJ databases">
        <title>The Genome Sequence of Exophiala xenobiotica CBS118157.</title>
        <authorList>
            <consortium name="The Broad Institute Genomics Platform"/>
            <person name="Cuomo C."/>
            <person name="de Hoog S."/>
            <person name="Gorbushina A."/>
            <person name="Stielow B."/>
            <person name="Teixiera M."/>
            <person name="Abouelleil A."/>
            <person name="Chapman S.B."/>
            <person name="Priest M."/>
            <person name="Young S.K."/>
            <person name="Wortman J."/>
            <person name="Nusbaum C."/>
            <person name="Birren B."/>
        </authorList>
    </citation>
    <scope>NUCLEOTIDE SEQUENCE [LARGE SCALE GENOMIC DNA]</scope>
    <source>
        <strain evidence="2 3">CBS 118157</strain>
    </source>
</reference>
<evidence type="ECO:0000313" key="3">
    <source>
        <dbReference type="Proteomes" id="UP000054342"/>
    </source>
</evidence>
<accession>A0A0D2F484</accession>
<dbReference type="RefSeq" id="XP_013322389.1">
    <property type="nucleotide sequence ID" value="XM_013466935.1"/>
</dbReference>